<accession>A0A5B0DQC0</accession>
<protein>
    <submittedName>
        <fullName evidence="1">Uncharacterized protein</fullName>
    </submittedName>
</protein>
<dbReference type="RefSeq" id="WP_149301257.1">
    <property type="nucleotide sequence ID" value="NZ_VTWH01000004.1"/>
</dbReference>
<sequence length="59" mass="6720">MKNRISKLKLVPMNQLNRLNEICFARYPKVVNGVLWPFSSPATAAVAHNQGARLAHFYH</sequence>
<comment type="caution">
    <text evidence="1">The sequence shown here is derived from an EMBL/GenBank/DDBJ whole genome shotgun (WGS) entry which is preliminary data.</text>
</comment>
<keyword evidence="2" id="KW-1185">Reference proteome</keyword>
<evidence type="ECO:0000313" key="1">
    <source>
        <dbReference type="EMBL" id="KAA0968984.1"/>
    </source>
</evidence>
<organism evidence="1 2">
    <name type="scientific">Aureimonas fodinaquatilis</name>
    <dbReference type="NCBI Taxonomy" id="2565783"/>
    <lineage>
        <taxon>Bacteria</taxon>
        <taxon>Pseudomonadati</taxon>
        <taxon>Pseudomonadota</taxon>
        <taxon>Alphaproteobacteria</taxon>
        <taxon>Hyphomicrobiales</taxon>
        <taxon>Aurantimonadaceae</taxon>
        <taxon>Aureimonas</taxon>
    </lineage>
</organism>
<dbReference type="EMBL" id="VTWH01000004">
    <property type="protein sequence ID" value="KAA0968984.1"/>
    <property type="molecule type" value="Genomic_DNA"/>
</dbReference>
<dbReference type="AlphaFoldDB" id="A0A5B0DQC0"/>
<proteinExistence type="predicted"/>
<name>A0A5B0DQC0_9HYPH</name>
<gene>
    <name evidence="1" type="ORF">FPY71_15630</name>
</gene>
<reference evidence="1 2" key="1">
    <citation type="submission" date="2019-08" db="EMBL/GenBank/DDBJ databases">
        <title>Aureimonas fodiniaquatilis sp. nov., isolated from a coal mine wastewater.</title>
        <authorList>
            <person name="Kim W."/>
        </authorList>
    </citation>
    <scope>NUCLEOTIDE SEQUENCE [LARGE SCALE GENOMIC DNA]</scope>
    <source>
        <strain evidence="1 2">CAU 1482</strain>
    </source>
</reference>
<evidence type="ECO:0000313" key="2">
    <source>
        <dbReference type="Proteomes" id="UP000324738"/>
    </source>
</evidence>
<dbReference type="Proteomes" id="UP000324738">
    <property type="component" value="Unassembled WGS sequence"/>
</dbReference>